<evidence type="ECO:0000313" key="2">
    <source>
        <dbReference type="EMBL" id="KAF2743795.1"/>
    </source>
</evidence>
<feature type="compositionally biased region" description="Pro residues" evidence="1">
    <location>
        <begin position="12"/>
        <end position="21"/>
    </location>
</feature>
<dbReference type="AlphaFoldDB" id="A0A6A6V031"/>
<evidence type="ECO:0008006" key="4">
    <source>
        <dbReference type="Google" id="ProtNLM"/>
    </source>
</evidence>
<sequence>MGIPTNIAAPQPRRPYAPIAPHPLGLQRITVPKRSRDEDELSDQQSRKRKRSDSSTTTPVELKDDEVLLLKLKEEENLPWKDIAARFQSDLGETVQIATLQMRLNRLRARLRVWTDKDIEHLKQAHDFWVRSKFDIMSEKVSKNKFEIISEKPWKATQVAKKWAEIDPGPTPYTSYEHHTTQSYAPYTMSPVEQSSYMPYLELP</sequence>
<dbReference type="EMBL" id="MU006594">
    <property type="protein sequence ID" value="KAF2743795.1"/>
    <property type="molecule type" value="Genomic_DNA"/>
</dbReference>
<feature type="region of interest" description="Disordered" evidence="1">
    <location>
        <begin position="1"/>
        <end position="59"/>
    </location>
</feature>
<organism evidence="2 3">
    <name type="scientific">Sporormia fimetaria CBS 119925</name>
    <dbReference type="NCBI Taxonomy" id="1340428"/>
    <lineage>
        <taxon>Eukaryota</taxon>
        <taxon>Fungi</taxon>
        <taxon>Dikarya</taxon>
        <taxon>Ascomycota</taxon>
        <taxon>Pezizomycotina</taxon>
        <taxon>Dothideomycetes</taxon>
        <taxon>Pleosporomycetidae</taxon>
        <taxon>Pleosporales</taxon>
        <taxon>Sporormiaceae</taxon>
        <taxon>Sporormia</taxon>
    </lineage>
</organism>
<reference evidence="2" key="1">
    <citation type="journal article" date="2020" name="Stud. Mycol.">
        <title>101 Dothideomycetes genomes: a test case for predicting lifestyles and emergence of pathogens.</title>
        <authorList>
            <person name="Haridas S."/>
            <person name="Albert R."/>
            <person name="Binder M."/>
            <person name="Bloem J."/>
            <person name="Labutti K."/>
            <person name="Salamov A."/>
            <person name="Andreopoulos B."/>
            <person name="Baker S."/>
            <person name="Barry K."/>
            <person name="Bills G."/>
            <person name="Bluhm B."/>
            <person name="Cannon C."/>
            <person name="Castanera R."/>
            <person name="Culley D."/>
            <person name="Daum C."/>
            <person name="Ezra D."/>
            <person name="Gonzalez J."/>
            <person name="Henrissat B."/>
            <person name="Kuo A."/>
            <person name="Liang C."/>
            <person name="Lipzen A."/>
            <person name="Lutzoni F."/>
            <person name="Magnuson J."/>
            <person name="Mondo S."/>
            <person name="Nolan M."/>
            <person name="Ohm R."/>
            <person name="Pangilinan J."/>
            <person name="Park H.-J."/>
            <person name="Ramirez L."/>
            <person name="Alfaro M."/>
            <person name="Sun H."/>
            <person name="Tritt A."/>
            <person name="Yoshinaga Y."/>
            <person name="Zwiers L.-H."/>
            <person name="Turgeon B."/>
            <person name="Goodwin S."/>
            <person name="Spatafora J."/>
            <person name="Crous P."/>
            <person name="Grigoriev I."/>
        </authorList>
    </citation>
    <scope>NUCLEOTIDE SEQUENCE</scope>
    <source>
        <strain evidence="2">CBS 119925</strain>
    </source>
</reference>
<accession>A0A6A6V031</accession>
<evidence type="ECO:0000256" key="1">
    <source>
        <dbReference type="SAM" id="MobiDB-lite"/>
    </source>
</evidence>
<protein>
    <recommendedName>
        <fullName evidence="4">Myb-like domain-containing protein</fullName>
    </recommendedName>
</protein>
<dbReference type="OrthoDB" id="5421421at2759"/>
<name>A0A6A6V031_9PLEO</name>
<keyword evidence="3" id="KW-1185">Reference proteome</keyword>
<evidence type="ECO:0000313" key="3">
    <source>
        <dbReference type="Proteomes" id="UP000799440"/>
    </source>
</evidence>
<proteinExistence type="predicted"/>
<gene>
    <name evidence="2" type="ORF">M011DRAFT_409929</name>
</gene>
<dbReference type="Proteomes" id="UP000799440">
    <property type="component" value="Unassembled WGS sequence"/>
</dbReference>